<sequence length="59" mass="6135">MIPTSPGNYHYSDPIGGPAQAVLVCDVDGELIAVFPSLDGDEAGEVPVADMAGDFERMP</sequence>
<keyword evidence="2" id="KW-1185">Reference proteome</keyword>
<comment type="caution">
    <text evidence="1">The sequence shown here is derived from an EMBL/GenBank/DDBJ whole genome shotgun (WGS) entry which is preliminary data.</text>
</comment>
<evidence type="ECO:0000313" key="2">
    <source>
        <dbReference type="Proteomes" id="UP001596037"/>
    </source>
</evidence>
<organism evidence="1 2">
    <name type="scientific">Caenimonas terrae</name>
    <dbReference type="NCBI Taxonomy" id="696074"/>
    <lineage>
        <taxon>Bacteria</taxon>
        <taxon>Pseudomonadati</taxon>
        <taxon>Pseudomonadota</taxon>
        <taxon>Betaproteobacteria</taxon>
        <taxon>Burkholderiales</taxon>
        <taxon>Comamonadaceae</taxon>
        <taxon>Caenimonas</taxon>
    </lineage>
</organism>
<dbReference type="RefSeq" id="WP_376850180.1">
    <property type="nucleotide sequence ID" value="NZ_JBHSMF010000006.1"/>
</dbReference>
<evidence type="ECO:0000313" key="1">
    <source>
        <dbReference type="EMBL" id="MFC5498119.1"/>
    </source>
</evidence>
<protein>
    <submittedName>
        <fullName evidence="1">Uncharacterized protein</fullName>
    </submittedName>
</protein>
<dbReference type="Proteomes" id="UP001596037">
    <property type="component" value="Unassembled WGS sequence"/>
</dbReference>
<reference evidence="2" key="1">
    <citation type="journal article" date="2019" name="Int. J. Syst. Evol. Microbiol.">
        <title>The Global Catalogue of Microorganisms (GCM) 10K type strain sequencing project: providing services to taxonomists for standard genome sequencing and annotation.</title>
        <authorList>
            <consortium name="The Broad Institute Genomics Platform"/>
            <consortium name="The Broad Institute Genome Sequencing Center for Infectious Disease"/>
            <person name="Wu L."/>
            <person name="Ma J."/>
        </authorList>
    </citation>
    <scope>NUCLEOTIDE SEQUENCE [LARGE SCALE GENOMIC DNA]</scope>
    <source>
        <strain evidence="2">CCUG 57401</strain>
    </source>
</reference>
<gene>
    <name evidence="1" type="ORF">ACFPOE_11285</name>
</gene>
<proteinExistence type="predicted"/>
<accession>A0ABW0NC12</accession>
<dbReference type="EMBL" id="JBHSMF010000006">
    <property type="protein sequence ID" value="MFC5498119.1"/>
    <property type="molecule type" value="Genomic_DNA"/>
</dbReference>
<name>A0ABW0NC12_9BURK</name>